<evidence type="ECO:0000256" key="3">
    <source>
        <dbReference type="ARBA" id="ARBA00023125"/>
    </source>
</evidence>
<dbReference type="InterPro" id="IPR000847">
    <property type="entry name" value="LysR_HTH_N"/>
</dbReference>
<comment type="similarity">
    <text evidence="1">Belongs to the LysR transcriptional regulatory family.</text>
</comment>
<dbReference type="InterPro" id="IPR036388">
    <property type="entry name" value="WH-like_DNA-bd_sf"/>
</dbReference>
<reference evidence="7" key="1">
    <citation type="submission" date="2016-10" db="EMBL/GenBank/DDBJ databases">
        <authorList>
            <person name="Varghese N."/>
            <person name="Submissions S."/>
        </authorList>
    </citation>
    <scope>NUCLEOTIDE SEQUENCE [LARGE SCALE GENOMIC DNA]</scope>
    <source>
        <strain evidence="7">CGMCC 1.7061</strain>
    </source>
</reference>
<dbReference type="RefSeq" id="WP_092025891.1">
    <property type="nucleotide sequence ID" value="NZ_FOUE01000006.1"/>
</dbReference>
<dbReference type="Proteomes" id="UP000198519">
    <property type="component" value="Unassembled WGS sequence"/>
</dbReference>
<dbReference type="InterPro" id="IPR036390">
    <property type="entry name" value="WH_DNA-bd_sf"/>
</dbReference>
<evidence type="ECO:0000256" key="2">
    <source>
        <dbReference type="ARBA" id="ARBA00023015"/>
    </source>
</evidence>
<dbReference type="GO" id="GO:0003700">
    <property type="term" value="F:DNA-binding transcription factor activity"/>
    <property type="evidence" value="ECO:0007669"/>
    <property type="project" value="InterPro"/>
</dbReference>
<evidence type="ECO:0000256" key="4">
    <source>
        <dbReference type="ARBA" id="ARBA00023163"/>
    </source>
</evidence>
<dbReference type="PROSITE" id="PS50931">
    <property type="entry name" value="HTH_LYSR"/>
    <property type="match status" value="1"/>
</dbReference>
<dbReference type="Gene3D" id="3.40.190.290">
    <property type="match status" value="1"/>
</dbReference>
<evidence type="ECO:0000259" key="5">
    <source>
        <dbReference type="PROSITE" id="PS50931"/>
    </source>
</evidence>
<dbReference type="InterPro" id="IPR005119">
    <property type="entry name" value="LysR_subst-bd"/>
</dbReference>
<dbReference type="Gene3D" id="1.10.10.10">
    <property type="entry name" value="Winged helix-like DNA-binding domain superfamily/Winged helix DNA-binding domain"/>
    <property type="match status" value="1"/>
</dbReference>
<sequence>MNIKLDKLRSFVLVAEEGNLTRAAKRRHTTPSAVSEHLRQLEELFGLSLFERSPRGMMLTDAGKTMLVPARQALQQIKELDETARRLRSETPTRLFMGLNAPPEYLKVDQMLRLAARELPDVALELCTSSSFFIAEQVRNGDMDLGFVYGEFADDDIHSIALAPIRVCVVGPTDGCLAFPESLSERRALPWIWPSANCPFSKMMPDLLGGGREQATVVTSSEDEHTTLSMIRAGLGYGVVEGELADHWAERGGIRIYPQPEMSVRLNLLIRRDQLERRSNAAIAALIDRLWHPVPANSDTEAVGEVTTP</sequence>
<keyword evidence="7" id="KW-1185">Reference proteome</keyword>
<proteinExistence type="inferred from homology"/>
<dbReference type="PANTHER" id="PTHR30126:SF91">
    <property type="entry name" value="LYSR FAMILY TRANSCRIPTIONAL REGULATOR"/>
    <property type="match status" value="1"/>
</dbReference>
<protein>
    <submittedName>
        <fullName evidence="6">DNA-binding transcriptional regulator, LysR family</fullName>
    </submittedName>
</protein>
<dbReference type="SUPFAM" id="SSF46785">
    <property type="entry name" value="Winged helix' DNA-binding domain"/>
    <property type="match status" value="1"/>
</dbReference>
<evidence type="ECO:0000313" key="7">
    <source>
        <dbReference type="Proteomes" id="UP000198519"/>
    </source>
</evidence>
<dbReference type="CDD" id="cd05466">
    <property type="entry name" value="PBP2_LTTR_substrate"/>
    <property type="match status" value="1"/>
</dbReference>
<feature type="domain" description="HTH lysR-type" evidence="5">
    <location>
        <begin position="3"/>
        <end position="60"/>
    </location>
</feature>
<dbReference type="FunFam" id="1.10.10.10:FF:000001">
    <property type="entry name" value="LysR family transcriptional regulator"/>
    <property type="match status" value="1"/>
</dbReference>
<dbReference type="Pfam" id="PF03466">
    <property type="entry name" value="LysR_substrate"/>
    <property type="match status" value="1"/>
</dbReference>
<keyword evidence="2" id="KW-0805">Transcription regulation</keyword>
<name>A0A1I4SZE0_9GAMM</name>
<accession>A0A1I4SZE0</accession>
<gene>
    <name evidence="6" type="ORF">SAMN04487963_3398</name>
</gene>
<evidence type="ECO:0000256" key="1">
    <source>
        <dbReference type="ARBA" id="ARBA00009437"/>
    </source>
</evidence>
<dbReference type="STRING" id="488535.SAMN04487963_3398"/>
<dbReference type="AlphaFoldDB" id="A0A1I4SZE0"/>
<organism evidence="6 7">
    <name type="scientific">Marinobacter zhejiangensis</name>
    <dbReference type="NCBI Taxonomy" id="488535"/>
    <lineage>
        <taxon>Bacteria</taxon>
        <taxon>Pseudomonadati</taxon>
        <taxon>Pseudomonadota</taxon>
        <taxon>Gammaproteobacteria</taxon>
        <taxon>Pseudomonadales</taxon>
        <taxon>Marinobacteraceae</taxon>
        <taxon>Marinobacter</taxon>
    </lineage>
</organism>
<dbReference type="OrthoDB" id="9803735at2"/>
<keyword evidence="4" id="KW-0804">Transcription</keyword>
<dbReference type="PANTHER" id="PTHR30126">
    <property type="entry name" value="HTH-TYPE TRANSCRIPTIONAL REGULATOR"/>
    <property type="match status" value="1"/>
</dbReference>
<evidence type="ECO:0000313" key="6">
    <source>
        <dbReference type="EMBL" id="SFM69683.1"/>
    </source>
</evidence>
<dbReference type="Pfam" id="PF00126">
    <property type="entry name" value="HTH_1"/>
    <property type="match status" value="1"/>
</dbReference>
<dbReference type="SUPFAM" id="SSF53850">
    <property type="entry name" value="Periplasmic binding protein-like II"/>
    <property type="match status" value="1"/>
</dbReference>
<dbReference type="EMBL" id="FOUE01000006">
    <property type="protein sequence ID" value="SFM69683.1"/>
    <property type="molecule type" value="Genomic_DNA"/>
</dbReference>
<keyword evidence="3 6" id="KW-0238">DNA-binding</keyword>
<dbReference type="GO" id="GO:0000976">
    <property type="term" value="F:transcription cis-regulatory region binding"/>
    <property type="evidence" value="ECO:0007669"/>
    <property type="project" value="TreeGrafter"/>
</dbReference>